<evidence type="ECO:0000259" key="2">
    <source>
        <dbReference type="Pfam" id="PF11716"/>
    </source>
</evidence>
<organism evidence="3 4">
    <name type="scientific">Microbispora corallina</name>
    <dbReference type="NCBI Taxonomy" id="83302"/>
    <lineage>
        <taxon>Bacteria</taxon>
        <taxon>Bacillati</taxon>
        <taxon>Actinomycetota</taxon>
        <taxon>Actinomycetes</taxon>
        <taxon>Streptosporangiales</taxon>
        <taxon>Streptosporangiaceae</taxon>
        <taxon>Microbispora</taxon>
    </lineage>
</organism>
<protein>
    <recommendedName>
        <fullName evidence="2">Mycothiol-dependent maleylpyruvate isomerase metal-binding domain-containing protein</fullName>
    </recommendedName>
</protein>
<dbReference type="SUPFAM" id="SSF109854">
    <property type="entry name" value="DinB/YfiT-like putative metalloenzymes"/>
    <property type="match status" value="1"/>
</dbReference>
<dbReference type="RefSeq" id="WP_204060584.1">
    <property type="nucleotide sequence ID" value="NZ_BAAAGP010000013.1"/>
</dbReference>
<dbReference type="InterPro" id="IPR034660">
    <property type="entry name" value="DinB/YfiT-like"/>
</dbReference>
<dbReference type="EMBL" id="BOOC01000039">
    <property type="protein sequence ID" value="GIH43481.1"/>
    <property type="molecule type" value="Genomic_DNA"/>
</dbReference>
<dbReference type="Proteomes" id="UP000603904">
    <property type="component" value="Unassembled WGS sequence"/>
</dbReference>
<keyword evidence="4" id="KW-1185">Reference proteome</keyword>
<accession>A0ABQ4G8S3</accession>
<dbReference type="Gene3D" id="1.20.120.450">
    <property type="entry name" value="dinb family like domain"/>
    <property type="match status" value="1"/>
</dbReference>
<sequence length="91" mass="10234">MAGAAERKTFIEPLTIRRRALVDLVQNMPDSCWNMQSRCSEWSIHQVVRHVRDVARIHVARLGGVTFPFSTSGPSSAPRSDLLTSNVTRRT</sequence>
<evidence type="ECO:0000313" key="3">
    <source>
        <dbReference type="EMBL" id="GIH43481.1"/>
    </source>
</evidence>
<dbReference type="Pfam" id="PF11716">
    <property type="entry name" value="MDMPI_N"/>
    <property type="match status" value="1"/>
</dbReference>
<evidence type="ECO:0000313" key="4">
    <source>
        <dbReference type="Proteomes" id="UP000603904"/>
    </source>
</evidence>
<reference evidence="3 4" key="1">
    <citation type="submission" date="2021-01" db="EMBL/GenBank/DDBJ databases">
        <title>Whole genome shotgun sequence of Microbispora corallina NBRC 16416.</title>
        <authorList>
            <person name="Komaki H."/>
            <person name="Tamura T."/>
        </authorList>
    </citation>
    <scope>NUCLEOTIDE SEQUENCE [LARGE SCALE GENOMIC DNA]</scope>
    <source>
        <strain evidence="3 4">NBRC 16416</strain>
    </source>
</reference>
<dbReference type="InterPro" id="IPR024344">
    <property type="entry name" value="MDMPI_metal-binding"/>
</dbReference>
<name>A0ABQ4G8S3_9ACTN</name>
<feature type="domain" description="Mycothiol-dependent maleylpyruvate isomerase metal-binding" evidence="2">
    <location>
        <begin position="18"/>
        <end position="62"/>
    </location>
</feature>
<comment type="caution">
    <text evidence="3">The sequence shown here is derived from an EMBL/GenBank/DDBJ whole genome shotgun (WGS) entry which is preliminary data.</text>
</comment>
<feature type="region of interest" description="Disordered" evidence="1">
    <location>
        <begin position="70"/>
        <end position="91"/>
    </location>
</feature>
<gene>
    <name evidence="3" type="ORF">Mco01_64810</name>
</gene>
<evidence type="ECO:0000256" key="1">
    <source>
        <dbReference type="SAM" id="MobiDB-lite"/>
    </source>
</evidence>
<proteinExistence type="predicted"/>